<dbReference type="Proteomes" id="UP000242770">
    <property type="component" value="Unassembled WGS sequence"/>
</dbReference>
<keyword evidence="2" id="KW-1185">Reference proteome</keyword>
<dbReference type="EMBL" id="CCFA01001690">
    <property type="protein sequence ID" value="CDW97401.1"/>
    <property type="molecule type" value="Genomic_DNA"/>
</dbReference>
<reference evidence="2" key="1">
    <citation type="submission" date="2014-06" db="EMBL/GenBank/DDBJ databases">
        <authorList>
            <person name="Berkman P.J."/>
        </authorList>
    </citation>
    <scope>NUCLEOTIDE SEQUENCE [LARGE SCALE GENOMIC DNA]</scope>
</reference>
<proteinExistence type="predicted"/>
<evidence type="ECO:0000313" key="1">
    <source>
        <dbReference type="EMBL" id="CDW97401.1"/>
    </source>
</evidence>
<organism evidence="1 2">
    <name type="scientific">Sporisorium scitamineum</name>
    <dbReference type="NCBI Taxonomy" id="49012"/>
    <lineage>
        <taxon>Eukaryota</taxon>
        <taxon>Fungi</taxon>
        <taxon>Dikarya</taxon>
        <taxon>Basidiomycota</taxon>
        <taxon>Ustilaginomycotina</taxon>
        <taxon>Ustilaginomycetes</taxon>
        <taxon>Ustilaginales</taxon>
        <taxon>Ustilaginaceae</taxon>
        <taxon>Sporisorium</taxon>
    </lineage>
</organism>
<gene>
    <name evidence="1" type="primary">SSCI30670.1</name>
</gene>
<protein>
    <submittedName>
        <fullName evidence="1">Uncharacterized protein</fullName>
    </submittedName>
</protein>
<sequence>MLIPATESALVECIWRCACSSFPLTPALIPEYTNTVTHPVPGCSEPINVVND</sequence>
<name>A0A0F7S506_9BASI</name>
<evidence type="ECO:0000313" key="2">
    <source>
        <dbReference type="Proteomes" id="UP000242770"/>
    </source>
</evidence>
<accession>A0A0F7S506</accession>
<dbReference type="AlphaFoldDB" id="A0A0F7S506"/>